<accession>A0AAN6P9R4</accession>
<keyword evidence="4" id="KW-1185">Reference proteome</keyword>
<dbReference type="AlphaFoldDB" id="A0AAN6P9R4"/>
<comment type="caution">
    <text evidence="3">The sequence shown here is derived from an EMBL/GenBank/DDBJ whole genome shotgun (WGS) entry which is preliminary data.</text>
</comment>
<feature type="coiled-coil region" evidence="1">
    <location>
        <begin position="214"/>
        <end position="241"/>
    </location>
</feature>
<evidence type="ECO:0000313" key="4">
    <source>
        <dbReference type="Proteomes" id="UP001303115"/>
    </source>
</evidence>
<organism evidence="3 4">
    <name type="scientific">Parachaetomium inaequale</name>
    <dbReference type="NCBI Taxonomy" id="2588326"/>
    <lineage>
        <taxon>Eukaryota</taxon>
        <taxon>Fungi</taxon>
        <taxon>Dikarya</taxon>
        <taxon>Ascomycota</taxon>
        <taxon>Pezizomycotina</taxon>
        <taxon>Sordariomycetes</taxon>
        <taxon>Sordariomycetidae</taxon>
        <taxon>Sordariales</taxon>
        <taxon>Chaetomiaceae</taxon>
        <taxon>Parachaetomium</taxon>
    </lineage>
</organism>
<reference evidence="4" key="1">
    <citation type="journal article" date="2023" name="Mol. Phylogenet. Evol.">
        <title>Genome-scale phylogeny and comparative genomics of the fungal order Sordariales.</title>
        <authorList>
            <person name="Hensen N."/>
            <person name="Bonometti L."/>
            <person name="Westerberg I."/>
            <person name="Brannstrom I.O."/>
            <person name="Guillou S."/>
            <person name="Cros-Aarteil S."/>
            <person name="Calhoun S."/>
            <person name="Haridas S."/>
            <person name="Kuo A."/>
            <person name="Mondo S."/>
            <person name="Pangilinan J."/>
            <person name="Riley R."/>
            <person name="LaButti K."/>
            <person name="Andreopoulos B."/>
            <person name="Lipzen A."/>
            <person name="Chen C."/>
            <person name="Yan M."/>
            <person name="Daum C."/>
            <person name="Ng V."/>
            <person name="Clum A."/>
            <person name="Steindorff A."/>
            <person name="Ohm R.A."/>
            <person name="Martin F."/>
            <person name="Silar P."/>
            <person name="Natvig D.O."/>
            <person name="Lalanne C."/>
            <person name="Gautier V."/>
            <person name="Ament-Velasquez S.L."/>
            <person name="Kruys A."/>
            <person name="Hutchinson M.I."/>
            <person name="Powell A.J."/>
            <person name="Barry K."/>
            <person name="Miller A.N."/>
            <person name="Grigoriev I.V."/>
            <person name="Debuchy R."/>
            <person name="Gladieux P."/>
            <person name="Hiltunen Thoren M."/>
            <person name="Johannesson H."/>
        </authorList>
    </citation>
    <scope>NUCLEOTIDE SEQUENCE [LARGE SCALE GENOMIC DNA]</scope>
    <source>
        <strain evidence="4">CBS 284.82</strain>
    </source>
</reference>
<evidence type="ECO:0000256" key="2">
    <source>
        <dbReference type="SAM" id="MobiDB-lite"/>
    </source>
</evidence>
<proteinExistence type="predicted"/>
<protein>
    <submittedName>
        <fullName evidence="3">Uncharacterized protein</fullName>
    </submittedName>
</protein>
<gene>
    <name evidence="3" type="ORF">C8A01DRAFT_39163</name>
</gene>
<feature type="region of interest" description="Disordered" evidence="2">
    <location>
        <begin position="1"/>
        <end position="64"/>
    </location>
</feature>
<evidence type="ECO:0000256" key="1">
    <source>
        <dbReference type="SAM" id="Coils"/>
    </source>
</evidence>
<dbReference type="EMBL" id="MU854483">
    <property type="protein sequence ID" value="KAK4034339.1"/>
    <property type="molecule type" value="Genomic_DNA"/>
</dbReference>
<evidence type="ECO:0000313" key="3">
    <source>
        <dbReference type="EMBL" id="KAK4034339.1"/>
    </source>
</evidence>
<dbReference type="Proteomes" id="UP001303115">
    <property type="component" value="Unassembled WGS sequence"/>
</dbReference>
<sequence length="249" mass="28104">MDNLSHDSNMSDDEEQNLPQTPTARELDHIGMTAEQWRSENPRPSGPAPTVPTFPTAPIKTVSRSKLEAKYEALKRKRLQHRIDAPEKERQSEQQDAEIQLEAASLMVEGRISQLKNVVDENEENRKKESSKDRVEVKKLGASVEYLQETDLNEIRNENARLRVTQHESSHAEVVEATNNQVTQQGLKNAEVAEAINDQAVAFNKLVEIFNNDTLFLNNKIEALEKVVDSLRAEVARLTLASTSTNETH</sequence>
<keyword evidence="1" id="KW-0175">Coiled coil</keyword>
<name>A0AAN6P9R4_9PEZI</name>